<dbReference type="PANTHER" id="PTHR43201">
    <property type="entry name" value="ACYL-COA SYNTHETASE"/>
    <property type="match status" value="1"/>
</dbReference>
<dbReference type="Gene3D" id="3.30.300.30">
    <property type="match status" value="1"/>
</dbReference>
<evidence type="ECO:0000259" key="4">
    <source>
        <dbReference type="Pfam" id="PF13193"/>
    </source>
</evidence>
<reference evidence="5 6" key="1">
    <citation type="submission" date="2013-10" db="EMBL/GenBank/DDBJ databases">
        <title>Salinisphaera orenii MK-B5 Genome Sequencing.</title>
        <authorList>
            <person name="Lai Q."/>
            <person name="Li C."/>
            <person name="Shao Z."/>
        </authorList>
    </citation>
    <scope>NUCLEOTIDE SEQUENCE [LARGE SCALE GENOMIC DNA]</scope>
    <source>
        <strain evidence="5 6">MK-B5</strain>
    </source>
</reference>
<dbReference type="InterPro" id="IPR025110">
    <property type="entry name" value="AMP-bd_C"/>
</dbReference>
<dbReference type="Pfam" id="PF13193">
    <property type="entry name" value="AMP-binding_C"/>
    <property type="match status" value="1"/>
</dbReference>
<dbReference type="Proteomes" id="UP000283993">
    <property type="component" value="Unassembled WGS sequence"/>
</dbReference>
<feature type="domain" description="AMP-dependent synthetase/ligase" evidence="3">
    <location>
        <begin position="4"/>
        <end position="362"/>
    </location>
</feature>
<name>A0A423PGB5_9GAMM</name>
<sequence>MTTLREWAQRQPGKPAYTIADTGEHLTYAELDRRADAGARWMASAGLAAGDVIAVLMENGLRLLEIAWAAKRAGVYYTLISRHLQADEIAYILDNSEARWLLSSAALTPVAGEARHRATARDIVHYGVGVGASDAVCDYDQAISACTHTPDLSSRPVGREMLYSSGTTGRPKGVCKPMLSSEYRGHLEPDIALWQRIFDVGADSVYLSTGPLYHAAPHAYCMRTVACGGHCVVMKRFDAEAALAAIETYRVTHSQWVPTMFVRLLDLPAATRRRYDLSSLRYAIHAAAPCPIHVKEQMLAWWGAVVWEYYAGSEGIGQTVIGPAEWRQRKGSVGRPTVGELHILDDDGRELPPGEIGTIYFANGPRFEYRNDPEKTASVYRDDGMATLGDLGHVDEAGYLYISDRRADLIISGGVNIYPKEIEEVLHRHAQVGDCAVVGVPDPEYGEAVLACVLPCPGVAASEALASDLVAHCREALSHVKVPRRIEFLDASPRQENGKIPRRLLKARYRSAGNASCGPG</sequence>
<comment type="caution">
    <text evidence="5">The sequence shown here is derived from an EMBL/GenBank/DDBJ whole genome shotgun (WGS) entry which is preliminary data.</text>
</comment>
<accession>A0A423PGB5</accession>
<dbReference type="RefSeq" id="WP_123632159.1">
    <property type="nucleotide sequence ID" value="NZ_AYKH01000042.1"/>
</dbReference>
<feature type="domain" description="AMP-binding enzyme C-terminal" evidence="4">
    <location>
        <begin position="421"/>
        <end position="499"/>
    </location>
</feature>
<evidence type="ECO:0000256" key="2">
    <source>
        <dbReference type="ARBA" id="ARBA00022598"/>
    </source>
</evidence>
<gene>
    <name evidence="5" type="ORF">SAOR_15155</name>
</gene>
<dbReference type="GO" id="GO:0006631">
    <property type="term" value="P:fatty acid metabolic process"/>
    <property type="evidence" value="ECO:0007669"/>
    <property type="project" value="TreeGrafter"/>
</dbReference>
<protein>
    <submittedName>
        <fullName evidence="5">Acyl-CoA synthetase</fullName>
    </submittedName>
</protein>
<keyword evidence="6" id="KW-1185">Reference proteome</keyword>
<dbReference type="AlphaFoldDB" id="A0A423PGB5"/>
<dbReference type="SUPFAM" id="SSF56801">
    <property type="entry name" value="Acetyl-CoA synthetase-like"/>
    <property type="match status" value="1"/>
</dbReference>
<evidence type="ECO:0000256" key="1">
    <source>
        <dbReference type="ARBA" id="ARBA00006432"/>
    </source>
</evidence>
<dbReference type="InterPro" id="IPR000873">
    <property type="entry name" value="AMP-dep_synth/lig_dom"/>
</dbReference>
<dbReference type="InterPro" id="IPR045851">
    <property type="entry name" value="AMP-bd_C_sf"/>
</dbReference>
<evidence type="ECO:0000313" key="5">
    <source>
        <dbReference type="EMBL" id="ROO24526.1"/>
    </source>
</evidence>
<dbReference type="PANTHER" id="PTHR43201:SF5">
    <property type="entry name" value="MEDIUM-CHAIN ACYL-COA LIGASE ACSF2, MITOCHONDRIAL"/>
    <property type="match status" value="1"/>
</dbReference>
<organism evidence="5 6">
    <name type="scientific">Salinisphaera orenii MK-B5</name>
    <dbReference type="NCBI Taxonomy" id="856730"/>
    <lineage>
        <taxon>Bacteria</taxon>
        <taxon>Pseudomonadati</taxon>
        <taxon>Pseudomonadota</taxon>
        <taxon>Gammaproteobacteria</taxon>
        <taxon>Salinisphaerales</taxon>
        <taxon>Salinisphaeraceae</taxon>
        <taxon>Salinisphaera</taxon>
    </lineage>
</organism>
<keyword evidence="2" id="KW-0436">Ligase</keyword>
<comment type="similarity">
    <text evidence="1">Belongs to the ATP-dependent AMP-binding enzyme family.</text>
</comment>
<dbReference type="PROSITE" id="PS00455">
    <property type="entry name" value="AMP_BINDING"/>
    <property type="match status" value="1"/>
</dbReference>
<dbReference type="Gene3D" id="3.40.50.12780">
    <property type="entry name" value="N-terminal domain of ligase-like"/>
    <property type="match status" value="1"/>
</dbReference>
<dbReference type="Pfam" id="PF00501">
    <property type="entry name" value="AMP-binding"/>
    <property type="match status" value="1"/>
</dbReference>
<dbReference type="InterPro" id="IPR042099">
    <property type="entry name" value="ANL_N_sf"/>
</dbReference>
<dbReference type="GO" id="GO:0031956">
    <property type="term" value="F:medium-chain fatty acid-CoA ligase activity"/>
    <property type="evidence" value="ECO:0007669"/>
    <property type="project" value="TreeGrafter"/>
</dbReference>
<evidence type="ECO:0000259" key="3">
    <source>
        <dbReference type="Pfam" id="PF00501"/>
    </source>
</evidence>
<dbReference type="EMBL" id="AYKH01000042">
    <property type="protein sequence ID" value="ROO24526.1"/>
    <property type="molecule type" value="Genomic_DNA"/>
</dbReference>
<dbReference type="InterPro" id="IPR020845">
    <property type="entry name" value="AMP-binding_CS"/>
</dbReference>
<proteinExistence type="inferred from homology"/>
<evidence type="ECO:0000313" key="6">
    <source>
        <dbReference type="Proteomes" id="UP000283993"/>
    </source>
</evidence>